<dbReference type="PROSITE" id="PS50222">
    <property type="entry name" value="EF_HAND_2"/>
    <property type="match status" value="1"/>
</dbReference>
<sequence>MHELTVLLYSLYFRPATGNEIHVLITAMDTDGNGTIKFNELASFLVELILMPCHPIVVVNQAWIKIREKEEKEDKRLTCKSH</sequence>
<evidence type="ECO:0000259" key="1">
    <source>
        <dbReference type="PROSITE" id="PS50222"/>
    </source>
</evidence>
<gene>
    <name evidence="2" type="ORF">E2562_038222</name>
</gene>
<keyword evidence="3" id="KW-1185">Reference proteome</keyword>
<protein>
    <recommendedName>
        <fullName evidence="1">EF-hand domain-containing protein</fullName>
    </recommendedName>
</protein>
<dbReference type="Proteomes" id="UP000479710">
    <property type="component" value="Unassembled WGS sequence"/>
</dbReference>
<proteinExistence type="predicted"/>
<dbReference type="SMART" id="SM00054">
    <property type="entry name" value="EFh"/>
    <property type="match status" value="1"/>
</dbReference>
<reference evidence="2 3" key="1">
    <citation type="submission" date="2019-11" db="EMBL/GenBank/DDBJ databases">
        <title>Whole genome sequence of Oryza granulata.</title>
        <authorList>
            <person name="Li W."/>
        </authorList>
    </citation>
    <scope>NUCLEOTIDE SEQUENCE [LARGE SCALE GENOMIC DNA]</scope>
    <source>
        <strain evidence="3">cv. Menghai</strain>
        <tissue evidence="2">Leaf</tissue>
    </source>
</reference>
<dbReference type="Gene3D" id="1.10.238.10">
    <property type="entry name" value="EF-hand"/>
    <property type="match status" value="1"/>
</dbReference>
<comment type="caution">
    <text evidence="2">The sequence shown here is derived from an EMBL/GenBank/DDBJ whole genome shotgun (WGS) entry which is preliminary data.</text>
</comment>
<evidence type="ECO:0000313" key="3">
    <source>
        <dbReference type="Proteomes" id="UP000479710"/>
    </source>
</evidence>
<dbReference type="EMBL" id="SPHZ02000003">
    <property type="protein sequence ID" value="KAF0928207.1"/>
    <property type="molecule type" value="Genomic_DNA"/>
</dbReference>
<dbReference type="AlphaFoldDB" id="A0A6G1EUA7"/>
<dbReference type="InterPro" id="IPR011992">
    <property type="entry name" value="EF-hand-dom_pair"/>
</dbReference>
<dbReference type="GO" id="GO:0005509">
    <property type="term" value="F:calcium ion binding"/>
    <property type="evidence" value="ECO:0007669"/>
    <property type="project" value="InterPro"/>
</dbReference>
<evidence type="ECO:0000313" key="2">
    <source>
        <dbReference type="EMBL" id="KAF0928207.1"/>
    </source>
</evidence>
<organism evidence="2 3">
    <name type="scientific">Oryza meyeriana var. granulata</name>
    <dbReference type="NCBI Taxonomy" id="110450"/>
    <lineage>
        <taxon>Eukaryota</taxon>
        <taxon>Viridiplantae</taxon>
        <taxon>Streptophyta</taxon>
        <taxon>Embryophyta</taxon>
        <taxon>Tracheophyta</taxon>
        <taxon>Spermatophyta</taxon>
        <taxon>Magnoliopsida</taxon>
        <taxon>Liliopsida</taxon>
        <taxon>Poales</taxon>
        <taxon>Poaceae</taxon>
        <taxon>BOP clade</taxon>
        <taxon>Oryzoideae</taxon>
        <taxon>Oryzeae</taxon>
        <taxon>Oryzinae</taxon>
        <taxon>Oryza</taxon>
        <taxon>Oryza meyeriana</taxon>
    </lineage>
</organism>
<feature type="domain" description="EF-hand" evidence="1">
    <location>
        <begin position="16"/>
        <end position="51"/>
    </location>
</feature>
<dbReference type="InterPro" id="IPR002048">
    <property type="entry name" value="EF_hand_dom"/>
</dbReference>
<name>A0A6G1EUA7_9ORYZ</name>
<accession>A0A6G1EUA7</accession>
<dbReference type="SUPFAM" id="SSF47473">
    <property type="entry name" value="EF-hand"/>
    <property type="match status" value="1"/>
</dbReference>